<evidence type="ECO:0000313" key="3">
    <source>
        <dbReference type="Proteomes" id="UP000472277"/>
    </source>
</evidence>
<dbReference type="GeneTree" id="ENSGT01000000214993"/>
<evidence type="ECO:0000256" key="1">
    <source>
        <dbReference type="SAM" id="Phobius"/>
    </source>
</evidence>
<keyword evidence="1" id="KW-0812">Transmembrane</keyword>
<dbReference type="Ensembl" id="ENSSTUT00000110263.1">
    <property type="protein sequence ID" value="ENSSTUP00000102800.1"/>
    <property type="gene ID" value="ENSSTUG00000045955.1"/>
</dbReference>
<reference evidence="2" key="1">
    <citation type="submission" date="2025-08" db="UniProtKB">
        <authorList>
            <consortium name="Ensembl"/>
        </authorList>
    </citation>
    <scope>IDENTIFICATION</scope>
</reference>
<dbReference type="Proteomes" id="UP000472277">
    <property type="component" value="Chromosome 9"/>
</dbReference>
<keyword evidence="1" id="KW-1133">Transmembrane helix</keyword>
<keyword evidence="1" id="KW-0472">Membrane</keyword>
<protein>
    <submittedName>
        <fullName evidence="2">Uncharacterized protein</fullName>
    </submittedName>
</protein>
<dbReference type="InParanoid" id="A0A674E3Z6"/>
<keyword evidence="3" id="KW-1185">Reference proteome</keyword>
<feature type="transmembrane region" description="Helical" evidence="1">
    <location>
        <begin position="6"/>
        <end position="29"/>
    </location>
</feature>
<accession>A0A674E3Z6</accession>
<reference evidence="2" key="2">
    <citation type="submission" date="2025-09" db="UniProtKB">
        <authorList>
            <consortium name="Ensembl"/>
        </authorList>
    </citation>
    <scope>IDENTIFICATION</scope>
</reference>
<sequence length="160" mass="17669">MRLVPVQFGLLVVWIIGTWGWLSNICVLYDKTIHYRLSIHSSSCPHSNITAVCWDVRHLKLSLSIVSSNYQALCLEIRSCLPMILPGIFKGLSHVQRLSFLCVTASVTALDAFGGIPLLKKLTVNTCTQERSDLLCSIVNMSNLTAIAEHLLCGSHFAAK</sequence>
<organism evidence="2 3">
    <name type="scientific">Salmo trutta</name>
    <name type="common">Brown trout</name>
    <dbReference type="NCBI Taxonomy" id="8032"/>
    <lineage>
        <taxon>Eukaryota</taxon>
        <taxon>Metazoa</taxon>
        <taxon>Chordata</taxon>
        <taxon>Craniata</taxon>
        <taxon>Vertebrata</taxon>
        <taxon>Euteleostomi</taxon>
        <taxon>Actinopterygii</taxon>
        <taxon>Neopterygii</taxon>
        <taxon>Teleostei</taxon>
        <taxon>Protacanthopterygii</taxon>
        <taxon>Salmoniformes</taxon>
        <taxon>Salmonidae</taxon>
        <taxon>Salmoninae</taxon>
        <taxon>Salmo</taxon>
    </lineage>
</organism>
<dbReference type="AlphaFoldDB" id="A0A674E3Z6"/>
<name>A0A674E3Z6_SALTR</name>
<evidence type="ECO:0000313" key="2">
    <source>
        <dbReference type="Ensembl" id="ENSSTUP00000102800.1"/>
    </source>
</evidence>
<proteinExistence type="predicted"/>